<dbReference type="GO" id="GO:0005634">
    <property type="term" value="C:nucleus"/>
    <property type="evidence" value="ECO:0007669"/>
    <property type="project" value="TreeGrafter"/>
</dbReference>
<feature type="compositionally biased region" description="Basic and acidic residues" evidence="3">
    <location>
        <begin position="214"/>
        <end position="225"/>
    </location>
</feature>
<dbReference type="Pfam" id="PF04818">
    <property type="entry name" value="CID"/>
    <property type="match status" value="1"/>
</dbReference>
<dbReference type="Gene3D" id="3.30.70.330">
    <property type="match status" value="1"/>
</dbReference>
<evidence type="ECO:0000256" key="2">
    <source>
        <dbReference type="PROSITE-ProRule" id="PRU00176"/>
    </source>
</evidence>
<organism evidence="6 8">
    <name type="scientific">Plasmodiophora brassicae</name>
    <name type="common">Clubroot disease agent</name>
    <dbReference type="NCBI Taxonomy" id="37360"/>
    <lineage>
        <taxon>Eukaryota</taxon>
        <taxon>Sar</taxon>
        <taxon>Rhizaria</taxon>
        <taxon>Endomyxa</taxon>
        <taxon>Phytomyxea</taxon>
        <taxon>Plasmodiophorida</taxon>
        <taxon>Plasmodiophoridae</taxon>
        <taxon>Plasmodiophora</taxon>
    </lineage>
</organism>
<evidence type="ECO:0000256" key="1">
    <source>
        <dbReference type="ARBA" id="ARBA00022884"/>
    </source>
</evidence>
<evidence type="ECO:0000313" key="9">
    <source>
        <dbReference type="Proteomes" id="UP000290189"/>
    </source>
</evidence>
<feature type="compositionally biased region" description="Low complexity" evidence="3">
    <location>
        <begin position="385"/>
        <end position="396"/>
    </location>
</feature>
<dbReference type="PROSITE" id="PS51391">
    <property type="entry name" value="CID"/>
    <property type="match status" value="1"/>
</dbReference>
<dbReference type="PANTHER" id="PTHR23140">
    <property type="entry name" value="RNA PROCESSING PROTEIN LD23810P"/>
    <property type="match status" value="1"/>
</dbReference>
<feature type="compositionally biased region" description="Low complexity" evidence="3">
    <location>
        <begin position="463"/>
        <end position="473"/>
    </location>
</feature>
<dbReference type="EMBL" id="CDSF01000096">
    <property type="protein sequence ID" value="CEP00001.1"/>
    <property type="molecule type" value="Genomic_DNA"/>
</dbReference>
<keyword evidence="1 2" id="KW-0694">RNA-binding</keyword>
<dbReference type="AlphaFoldDB" id="A0A0G4IY57"/>
<feature type="domain" description="RRM" evidence="4">
    <location>
        <begin position="288"/>
        <end position="368"/>
    </location>
</feature>
<dbReference type="InterPro" id="IPR051485">
    <property type="entry name" value="SR-CTD_assoc_factor"/>
</dbReference>
<dbReference type="SUPFAM" id="SSF48464">
    <property type="entry name" value="ENTH/VHS domain"/>
    <property type="match status" value="1"/>
</dbReference>
<dbReference type="GO" id="GO:0003723">
    <property type="term" value="F:RNA binding"/>
    <property type="evidence" value="ECO:0007669"/>
    <property type="project" value="UniProtKB-UniRule"/>
</dbReference>
<dbReference type="OrthoDB" id="79367at2759"/>
<dbReference type="Gene3D" id="1.25.40.90">
    <property type="match status" value="1"/>
</dbReference>
<dbReference type="EMBL" id="OVEO01000011">
    <property type="protein sequence ID" value="SPQ99039.1"/>
    <property type="molecule type" value="Genomic_DNA"/>
</dbReference>
<keyword evidence="7" id="KW-0496">Mitochondrion</keyword>
<keyword evidence="8" id="KW-1185">Reference proteome</keyword>
<dbReference type="Proteomes" id="UP000290189">
    <property type="component" value="Unassembled WGS sequence"/>
</dbReference>
<evidence type="ECO:0000259" key="4">
    <source>
        <dbReference type="PROSITE" id="PS50102"/>
    </source>
</evidence>
<dbReference type="PANTHER" id="PTHR23140:SF4">
    <property type="entry name" value="PROTEIN CBR-NRD-1"/>
    <property type="match status" value="1"/>
</dbReference>
<feature type="compositionally biased region" description="Pro residues" evidence="3">
    <location>
        <begin position="232"/>
        <end position="252"/>
    </location>
</feature>
<evidence type="ECO:0000256" key="3">
    <source>
        <dbReference type="SAM" id="MobiDB-lite"/>
    </source>
</evidence>
<protein>
    <recommendedName>
        <fullName evidence="10">CID domain-containing protein</fullName>
    </recommendedName>
</protein>
<evidence type="ECO:0000313" key="6">
    <source>
        <dbReference type="EMBL" id="CEP00001.1"/>
    </source>
</evidence>
<feature type="compositionally biased region" description="Pro residues" evidence="3">
    <location>
        <begin position="453"/>
        <end position="462"/>
    </location>
</feature>
<dbReference type="InterPro" id="IPR006569">
    <property type="entry name" value="CID_dom"/>
</dbReference>
<feature type="compositionally biased region" description="Pro residues" evidence="3">
    <location>
        <begin position="430"/>
        <end position="445"/>
    </location>
</feature>
<dbReference type="Proteomes" id="UP000039324">
    <property type="component" value="Unassembled WGS sequence"/>
</dbReference>
<dbReference type="SUPFAM" id="SSF54928">
    <property type="entry name" value="RNA-binding domain, RBD"/>
    <property type="match status" value="1"/>
</dbReference>
<dbReference type="PROSITE" id="PS50102">
    <property type="entry name" value="RRM"/>
    <property type="match status" value="1"/>
</dbReference>
<feature type="domain" description="CID" evidence="5">
    <location>
        <begin position="3"/>
        <end position="138"/>
    </location>
</feature>
<dbReference type="SMART" id="SM00360">
    <property type="entry name" value="RRM"/>
    <property type="match status" value="1"/>
</dbReference>
<proteinExistence type="predicted"/>
<evidence type="ECO:0000313" key="7">
    <source>
        <dbReference type="EMBL" id="SPQ99039.1"/>
    </source>
</evidence>
<sequence length="524" mass="57205">MAEEWPGQAELHARLRALNGISSSKIASIAALAVRSAKFYKFIVHAIERHIRHGDKASKLQGFCIIDAILRRARESLGDKSPFPERFAKNLDRTLDEALECDPDDRNKVFRIVRIWESSGVFGEDGQATIRRKLADLRLKDPSMGQPPAPQNVAEPTSRLLDSIGQFTARQSAPPVVVEVQDDFDYGDDSDEDDEARKAAQLRRLEEQRKRLEASMAEERAKQEAAARAATPPAPAPPPPQPEPVPPPPPETAAPASIGIPPYPAPLGFVYDPDQTNVAAGTVRVISSTVYIGALPSGITAPEVRAQIEPYGPVDDVRVVNGGAAGENAFVRYPSREAAERARELIRQAYPTYKLGWGKGVGVNRDEFDIRTGVGFVNEQTLIQIQQQRSSSMRPPRGAPPPHRPPYRQYQPSFPPPPQRPPATSSYPPYAYPFPGGMPPPPPPSQGWMAQQRPPPPPPPPARTSALEATAAAWLDEQLGGGTTPKRLAGDATVSGRPSGKRSRFDQPSRSPTRHPDPPYPPPR</sequence>
<dbReference type="STRING" id="37360.A0A0G4IY57"/>
<dbReference type="InterPro" id="IPR008942">
    <property type="entry name" value="ENTH_VHS"/>
</dbReference>
<name>A0A0G4IY57_PLABS</name>
<reference evidence="6 8" key="1">
    <citation type="submission" date="2015-02" db="EMBL/GenBank/DDBJ databases">
        <authorList>
            <person name="Chooi Y.-H."/>
        </authorList>
    </citation>
    <scope>NUCLEOTIDE SEQUENCE [LARGE SCALE GENOMIC DNA]</scope>
    <source>
        <strain evidence="6">E3</strain>
    </source>
</reference>
<gene>
    <name evidence="6" type="ORF">PBRA_007735</name>
    <name evidence="7" type="ORF">PLBR_LOCUS6254</name>
</gene>
<dbReference type="Pfam" id="PF00076">
    <property type="entry name" value="RRM_1"/>
    <property type="match status" value="1"/>
</dbReference>
<dbReference type="SMART" id="SM00582">
    <property type="entry name" value="RPR"/>
    <property type="match status" value="1"/>
</dbReference>
<accession>A0A0G4IY57</accession>
<feature type="region of interest" description="Disordered" evidence="3">
    <location>
        <begin position="385"/>
        <end position="524"/>
    </location>
</feature>
<dbReference type="InterPro" id="IPR035979">
    <property type="entry name" value="RBD_domain_sf"/>
</dbReference>
<dbReference type="InterPro" id="IPR012677">
    <property type="entry name" value="Nucleotide-bd_a/b_plait_sf"/>
</dbReference>
<dbReference type="InterPro" id="IPR000504">
    <property type="entry name" value="RRM_dom"/>
</dbReference>
<evidence type="ECO:0008006" key="10">
    <source>
        <dbReference type="Google" id="ProtNLM"/>
    </source>
</evidence>
<feature type="region of interest" description="Disordered" evidence="3">
    <location>
        <begin position="214"/>
        <end position="259"/>
    </location>
</feature>
<evidence type="ECO:0000259" key="5">
    <source>
        <dbReference type="PROSITE" id="PS51391"/>
    </source>
</evidence>
<geneLocation type="mitochondrion" evidence="7"/>
<dbReference type="PRINTS" id="PR01217">
    <property type="entry name" value="PRICHEXTENSN"/>
</dbReference>
<reference evidence="7 9" key="2">
    <citation type="submission" date="2018-03" db="EMBL/GenBank/DDBJ databases">
        <authorList>
            <person name="Fogelqvist J."/>
        </authorList>
    </citation>
    <scope>NUCLEOTIDE SEQUENCE [LARGE SCALE GENOMIC DNA]</scope>
</reference>
<evidence type="ECO:0000313" key="8">
    <source>
        <dbReference type="Proteomes" id="UP000039324"/>
    </source>
</evidence>